<keyword evidence="2" id="KW-1185">Reference proteome</keyword>
<name>A0ACB8Q802_9AGAM</name>
<gene>
    <name evidence="1" type="ORF">K488DRAFT_74224</name>
</gene>
<protein>
    <submittedName>
        <fullName evidence="1">Uncharacterized protein</fullName>
    </submittedName>
</protein>
<accession>A0ACB8Q802</accession>
<sequence length="195" mass="21310">MFCPLSLATGQGNNTHFATGSGTTVVEKSWATGSDEEEWLNVEEGIVADESEGSKREKPAVPSPGGTRCTFLEAGALESTWSNGRSLRKSDAIGAPWTAVNQVSPAKGGKDRIQGGMRRWKVDLVVVWASARRCKSEDRYIFLLHKTSLPQVNTGKRRRLVLVQVQDEQHGVGCSGQDDGKDTARPQRDLQRDTL</sequence>
<reference evidence="1" key="1">
    <citation type="submission" date="2021-02" db="EMBL/GenBank/DDBJ databases">
        <authorList>
            <consortium name="DOE Joint Genome Institute"/>
            <person name="Ahrendt S."/>
            <person name="Looney B.P."/>
            <person name="Miyauchi S."/>
            <person name="Morin E."/>
            <person name="Drula E."/>
            <person name="Courty P.E."/>
            <person name="Chicoki N."/>
            <person name="Fauchery L."/>
            <person name="Kohler A."/>
            <person name="Kuo A."/>
            <person name="Labutti K."/>
            <person name="Pangilinan J."/>
            <person name="Lipzen A."/>
            <person name="Riley R."/>
            <person name="Andreopoulos W."/>
            <person name="He G."/>
            <person name="Johnson J."/>
            <person name="Barry K.W."/>
            <person name="Grigoriev I.V."/>
            <person name="Nagy L."/>
            <person name="Hibbett D."/>
            <person name="Henrissat B."/>
            <person name="Matheny P.B."/>
            <person name="Labbe J."/>
            <person name="Martin F."/>
        </authorList>
    </citation>
    <scope>NUCLEOTIDE SEQUENCE</scope>
    <source>
        <strain evidence="1">EC-137</strain>
    </source>
</reference>
<organism evidence="1 2">
    <name type="scientific">Vararia minispora EC-137</name>
    <dbReference type="NCBI Taxonomy" id="1314806"/>
    <lineage>
        <taxon>Eukaryota</taxon>
        <taxon>Fungi</taxon>
        <taxon>Dikarya</taxon>
        <taxon>Basidiomycota</taxon>
        <taxon>Agaricomycotina</taxon>
        <taxon>Agaricomycetes</taxon>
        <taxon>Russulales</taxon>
        <taxon>Lachnocladiaceae</taxon>
        <taxon>Vararia</taxon>
    </lineage>
</organism>
<proteinExistence type="predicted"/>
<reference evidence="1" key="2">
    <citation type="journal article" date="2022" name="New Phytol.">
        <title>Evolutionary transition to the ectomycorrhizal habit in the genomes of a hyperdiverse lineage of mushroom-forming fungi.</title>
        <authorList>
            <person name="Looney B."/>
            <person name="Miyauchi S."/>
            <person name="Morin E."/>
            <person name="Drula E."/>
            <person name="Courty P.E."/>
            <person name="Kohler A."/>
            <person name="Kuo A."/>
            <person name="LaButti K."/>
            <person name="Pangilinan J."/>
            <person name="Lipzen A."/>
            <person name="Riley R."/>
            <person name="Andreopoulos W."/>
            <person name="He G."/>
            <person name="Johnson J."/>
            <person name="Nolan M."/>
            <person name="Tritt A."/>
            <person name="Barry K.W."/>
            <person name="Grigoriev I.V."/>
            <person name="Nagy L.G."/>
            <person name="Hibbett D."/>
            <person name="Henrissat B."/>
            <person name="Matheny P.B."/>
            <person name="Labbe J."/>
            <person name="Martin F.M."/>
        </authorList>
    </citation>
    <scope>NUCLEOTIDE SEQUENCE</scope>
    <source>
        <strain evidence="1">EC-137</strain>
    </source>
</reference>
<dbReference type="Proteomes" id="UP000814128">
    <property type="component" value="Unassembled WGS sequence"/>
</dbReference>
<comment type="caution">
    <text evidence="1">The sequence shown here is derived from an EMBL/GenBank/DDBJ whole genome shotgun (WGS) entry which is preliminary data.</text>
</comment>
<dbReference type="EMBL" id="MU273829">
    <property type="protein sequence ID" value="KAI0027852.1"/>
    <property type="molecule type" value="Genomic_DNA"/>
</dbReference>
<evidence type="ECO:0000313" key="2">
    <source>
        <dbReference type="Proteomes" id="UP000814128"/>
    </source>
</evidence>
<evidence type="ECO:0000313" key="1">
    <source>
        <dbReference type="EMBL" id="KAI0027852.1"/>
    </source>
</evidence>